<accession>A0AAN8SZU3</accession>
<evidence type="ECO:0000313" key="2">
    <source>
        <dbReference type="Proteomes" id="UP001371456"/>
    </source>
</evidence>
<keyword evidence="2" id="KW-1185">Reference proteome</keyword>
<reference evidence="1 2" key="1">
    <citation type="submission" date="2024-02" db="EMBL/GenBank/DDBJ databases">
        <title>de novo genome assembly of Solanum bulbocastanum strain 11H21.</title>
        <authorList>
            <person name="Hosaka A.J."/>
        </authorList>
    </citation>
    <scope>NUCLEOTIDE SEQUENCE [LARGE SCALE GENOMIC DNA]</scope>
    <source>
        <tissue evidence="1">Young leaves</tissue>
    </source>
</reference>
<evidence type="ECO:0000313" key="1">
    <source>
        <dbReference type="EMBL" id="KAK6775891.1"/>
    </source>
</evidence>
<dbReference type="AlphaFoldDB" id="A0AAN8SZU3"/>
<name>A0AAN8SZU3_SOLBU</name>
<organism evidence="1 2">
    <name type="scientific">Solanum bulbocastanum</name>
    <name type="common">Wild potato</name>
    <dbReference type="NCBI Taxonomy" id="147425"/>
    <lineage>
        <taxon>Eukaryota</taxon>
        <taxon>Viridiplantae</taxon>
        <taxon>Streptophyta</taxon>
        <taxon>Embryophyta</taxon>
        <taxon>Tracheophyta</taxon>
        <taxon>Spermatophyta</taxon>
        <taxon>Magnoliopsida</taxon>
        <taxon>eudicotyledons</taxon>
        <taxon>Gunneridae</taxon>
        <taxon>Pentapetalae</taxon>
        <taxon>asterids</taxon>
        <taxon>lamiids</taxon>
        <taxon>Solanales</taxon>
        <taxon>Solanaceae</taxon>
        <taxon>Solanoideae</taxon>
        <taxon>Solaneae</taxon>
        <taxon>Solanum</taxon>
    </lineage>
</organism>
<dbReference type="EMBL" id="JBANQN010000011">
    <property type="protein sequence ID" value="KAK6775891.1"/>
    <property type="molecule type" value="Genomic_DNA"/>
</dbReference>
<dbReference type="Proteomes" id="UP001371456">
    <property type="component" value="Unassembled WGS sequence"/>
</dbReference>
<gene>
    <name evidence="1" type="ORF">RDI58_026892</name>
</gene>
<proteinExistence type="predicted"/>
<comment type="caution">
    <text evidence="1">The sequence shown here is derived from an EMBL/GenBank/DDBJ whole genome shotgun (WGS) entry which is preliminary data.</text>
</comment>
<protein>
    <submittedName>
        <fullName evidence="1">Uncharacterized protein</fullName>
    </submittedName>
</protein>
<sequence length="26" mass="3235">MLLRPILEKRWLPQFEVFKSTFVRLS</sequence>